<sequence length="393" mass="43038">MRYFTAGESHGPQLTAIIEGLPAQMPLTAEMINNELKRRQGGHGRGRRMQIEKDQVLITSGVRHGLTLGSPVTLTVVNDDWKHWTNIMGVEPLADDIKPEDIKRQITRPRPGHADLVGGMKYGHRDLRNVLERSSARETTMRVAIGAVAKQFLRQLGIQTVAHVTEIGGVTSDPAAYEELQMGDLRKMVENDPVYCADKEASARMVAAIDDIKGRGDTLGGVVEVIVEGCPPGIGSYVQFDRKMDGKLAGAMMSINAFKGVEFGLGFKMAQKPGSEVHDEIAWSEEAGYYRKSNRLGGLEGGMTTGMPIVIRGVMKPIPTLYKPLESVDIDTKEPFVATIERSDPCAVPAASVVAEHVIATEVAKAIMDEFRSDTMDGLKEEIGRYREYVKGF</sequence>
<dbReference type="GO" id="GO:0008652">
    <property type="term" value="P:amino acid biosynthetic process"/>
    <property type="evidence" value="ECO:0007669"/>
    <property type="project" value="UniProtKB-KW"/>
</dbReference>
<evidence type="ECO:0000256" key="9">
    <source>
        <dbReference type="ARBA" id="ARBA00023141"/>
    </source>
</evidence>
<keyword evidence="4 11" id="KW-0028">Amino-acid biosynthesis</keyword>
<evidence type="ECO:0000256" key="10">
    <source>
        <dbReference type="ARBA" id="ARBA00023239"/>
    </source>
</evidence>
<feature type="binding site" evidence="11">
    <location>
        <begin position="316"/>
        <end position="320"/>
    </location>
    <ligand>
        <name>FMN</name>
        <dbReference type="ChEBI" id="CHEBI:58210"/>
    </ligand>
</feature>
<dbReference type="AlphaFoldDB" id="A0A511ZB91"/>
<keyword evidence="14" id="KW-1185">Reference proteome</keyword>
<evidence type="ECO:0000256" key="12">
    <source>
        <dbReference type="RuleBase" id="RU000605"/>
    </source>
</evidence>
<keyword evidence="9 11" id="KW-0057">Aromatic amino acid biosynthesis</keyword>
<dbReference type="CDD" id="cd07304">
    <property type="entry name" value="Chorismate_synthase"/>
    <property type="match status" value="1"/>
</dbReference>
<comment type="catalytic activity">
    <reaction evidence="11 12">
        <text>5-O-(1-carboxyvinyl)-3-phosphoshikimate = chorismate + phosphate</text>
        <dbReference type="Rhea" id="RHEA:21020"/>
        <dbReference type="ChEBI" id="CHEBI:29748"/>
        <dbReference type="ChEBI" id="CHEBI:43474"/>
        <dbReference type="ChEBI" id="CHEBI:57701"/>
        <dbReference type="EC" id="4.2.3.5"/>
    </reaction>
</comment>
<dbReference type="EC" id="4.2.3.5" evidence="3 11"/>
<dbReference type="GO" id="GO:0004107">
    <property type="term" value="F:chorismate synthase activity"/>
    <property type="evidence" value="ECO:0007669"/>
    <property type="project" value="UniProtKB-UniRule"/>
</dbReference>
<feature type="binding site" evidence="11">
    <location>
        <position position="39"/>
    </location>
    <ligand>
        <name>NADP(+)</name>
        <dbReference type="ChEBI" id="CHEBI:58349"/>
    </ligand>
</feature>
<dbReference type="NCBIfam" id="NF003793">
    <property type="entry name" value="PRK05382.1"/>
    <property type="match status" value="1"/>
</dbReference>
<dbReference type="Proteomes" id="UP000321901">
    <property type="component" value="Unassembled WGS sequence"/>
</dbReference>
<dbReference type="EMBL" id="BJYL01000044">
    <property type="protein sequence ID" value="GEN84704.1"/>
    <property type="molecule type" value="Genomic_DNA"/>
</dbReference>
<accession>A0A511ZB91</accession>
<dbReference type="PROSITE" id="PS00788">
    <property type="entry name" value="CHORISMATE_SYNTHASE_2"/>
    <property type="match status" value="1"/>
</dbReference>
<feature type="binding site" evidence="11">
    <location>
        <position position="301"/>
    </location>
    <ligand>
        <name>FMN</name>
        <dbReference type="ChEBI" id="CHEBI:58210"/>
    </ligand>
</feature>
<proteinExistence type="inferred from homology"/>
<keyword evidence="10 11" id="KW-0456">Lyase</keyword>
<comment type="subunit">
    <text evidence="11">Homotetramer.</text>
</comment>
<dbReference type="PANTHER" id="PTHR21085:SF0">
    <property type="entry name" value="CHORISMATE SYNTHASE"/>
    <property type="match status" value="1"/>
</dbReference>
<dbReference type="GO" id="GO:0010181">
    <property type="term" value="F:FMN binding"/>
    <property type="evidence" value="ECO:0007669"/>
    <property type="project" value="TreeGrafter"/>
</dbReference>
<dbReference type="FunFam" id="3.60.150.10:FF:000002">
    <property type="entry name" value="Chorismate synthase"/>
    <property type="match status" value="1"/>
</dbReference>
<comment type="function">
    <text evidence="11">Catalyzes the anti-1,4-elimination of the C-3 phosphate and the C-6 proR hydrogen from 5-enolpyruvylshikimate-3-phosphate (EPSP) to yield chorismate, which is the branch point compound that serves as the starting substrate for the three terminal pathways of aromatic amino acid biosynthesis. This reaction introduces a second double bond into the aromatic ring system.</text>
</comment>
<dbReference type="PROSITE" id="PS00787">
    <property type="entry name" value="CHORISMATE_SYNTHASE_1"/>
    <property type="match status" value="1"/>
</dbReference>
<dbReference type="GO" id="GO:0009073">
    <property type="term" value="P:aromatic amino acid family biosynthetic process"/>
    <property type="evidence" value="ECO:0007669"/>
    <property type="project" value="UniProtKB-KW"/>
</dbReference>
<comment type="pathway">
    <text evidence="1 11 12">Metabolic intermediate biosynthesis; chorismate biosynthesis; chorismate from D-erythrose 4-phosphate and phosphoenolpyruvate: step 7/7.</text>
</comment>
<feature type="binding site" evidence="11">
    <location>
        <position position="45"/>
    </location>
    <ligand>
        <name>NADP(+)</name>
        <dbReference type="ChEBI" id="CHEBI:58349"/>
    </ligand>
</feature>
<evidence type="ECO:0000256" key="6">
    <source>
        <dbReference type="ARBA" id="ARBA00022643"/>
    </source>
</evidence>
<evidence type="ECO:0000313" key="14">
    <source>
        <dbReference type="Proteomes" id="UP000321901"/>
    </source>
</evidence>
<dbReference type="Pfam" id="PF01264">
    <property type="entry name" value="Chorismate_synt"/>
    <property type="match status" value="1"/>
</dbReference>
<evidence type="ECO:0000256" key="8">
    <source>
        <dbReference type="ARBA" id="ARBA00022857"/>
    </source>
</evidence>
<comment type="similarity">
    <text evidence="2 11 12">Belongs to the chorismate synthase family.</text>
</comment>
<gene>
    <name evidence="13" type="primary">aroC1</name>
    <name evidence="11" type="synonym">aroC</name>
    <name evidence="13" type="ORF">SLU01_30160</name>
</gene>
<dbReference type="Gene3D" id="3.60.150.10">
    <property type="entry name" value="Chorismate synthase AroC"/>
    <property type="match status" value="1"/>
</dbReference>
<dbReference type="UniPathway" id="UPA00053">
    <property type="reaction ID" value="UER00090"/>
</dbReference>
<evidence type="ECO:0000313" key="13">
    <source>
        <dbReference type="EMBL" id="GEN84704.1"/>
    </source>
</evidence>
<dbReference type="InterPro" id="IPR035904">
    <property type="entry name" value="Chorismate_synth_AroC_sf"/>
</dbReference>
<dbReference type="GO" id="GO:0009423">
    <property type="term" value="P:chorismate biosynthetic process"/>
    <property type="evidence" value="ECO:0007669"/>
    <property type="project" value="UniProtKB-UniRule"/>
</dbReference>
<organism evidence="13 14">
    <name type="scientific">Sporosarcina luteola</name>
    <dbReference type="NCBI Taxonomy" id="582850"/>
    <lineage>
        <taxon>Bacteria</taxon>
        <taxon>Bacillati</taxon>
        <taxon>Bacillota</taxon>
        <taxon>Bacilli</taxon>
        <taxon>Bacillales</taxon>
        <taxon>Caryophanaceae</taxon>
        <taxon>Sporosarcina</taxon>
    </lineage>
</organism>
<dbReference type="GO" id="GO:0005829">
    <property type="term" value="C:cytosol"/>
    <property type="evidence" value="ECO:0007669"/>
    <property type="project" value="TreeGrafter"/>
</dbReference>
<feature type="binding site" evidence="11">
    <location>
        <begin position="133"/>
        <end position="135"/>
    </location>
    <ligand>
        <name>FMN</name>
        <dbReference type="ChEBI" id="CHEBI:58210"/>
    </ligand>
</feature>
<evidence type="ECO:0000256" key="5">
    <source>
        <dbReference type="ARBA" id="ARBA00022630"/>
    </source>
</evidence>
<dbReference type="InterPro" id="IPR000453">
    <property type="entry name" value="Chorismate_synth"/>
</dbReference>
<keyword evidence="7 11" id="KW-0274">FAD</keyword>
<dbReference type="RefSeq" id="WP_147059804.1">
    <property type="nucleotide sequence ID" value="NZ_BJYL01000044.1"/>
</dbReference>
<feature type="binding site" evidence="11">
    <location>
        <position position="342"/>
    </location>
    <ligand>
        <name>FMN</name>
        <dbReference type="ChEBI" id="CHEBI:58210"/>
    </ligand>
</feature>
<evidence type="ECO:0000256" key="2">
    <source>
        <dbReference type="ARBA" id="ARBA00008014"/>
    </source>
</evidence>
<dbReference type="NCBIfam" id="TIGR00033">
    <property type="entry name" value="aroC"/>
    <property type="match status" value="1"/>
</dbReference>
<keyword evidence="8 11" id="KW-0521">NADP</keyword>
<dbReference type="PANTHER" id="PTHR21085">
    <property type="entry name" value="CHORISMATE SYNTHASE"/>
    <property type="match status" value="1"/>
</dbReference>
<feature type="binding site" evidence="11">
    <location>
        <begin position="256"/>
        <end position="257"/>
    </location>
    <ligand>
        <name>FMN</name>
        <dbReference type="ChEBI" id="CHEBI:58210"/>
    </ligand>
</feature>
<evidence type="ECO:0000256" key="1">
    <source>
        <dbReference type="ARBA" id="ARBA00005044"/>
    </source>
</evidence>
<evidence type="ECO:0000256" key="4">
    <source>
        <dbReference type="ARBA" id="ARBA00022605"/>
    </source>
</evidence>
<dbReference type="InterPro" id="IPR020541">
    <property type="entry name" value="Chorismate_synthase_CS"/>
</dbReference>
<dbReference type="OrthoDB" id="9771806at2"/>
<dbReference type="PROSITE" id="PS00789">
    <property type="entry name" value="CHORISMATE_SYNTHASE_3"/>
    <property type="match status" value="1"/>
</dbReference>
<dbReference type="PIRSF" id="PIRSF001456">
    <property type="entry name" value="Chorismate_synth"/>
    <property type="match status" value="1"/>
</dbReference>
<evidence type="ECO:0000256" key="7">
    <source>
        <dbReference type="ARBA" id="ARBA00022827"/>
    </source>
</evidence>
<comment type="cofactor">
    <cofactor evidence="11 12">
        <name>FMNH2</name>
        <dbReference type="ChEBI" id="CHEBI:57618"/>
    </cofactor>
    <text evidence="11 12">Reduced FMN (FMNH(2)).</text>
</comment>
<keyword evidence="5 11" id="KW-0285">Flavoprotein</keyword>
<evidence type="ECO:0000256" key="11">
    <source>
        <dbReference type="HAMAP-Rule" id="MF_00300"/>
    </source>
</evidence>
<dbReference type="HAMAP" id="MF_00300">
    <property type="entry name" value="Chorismate_synth"/>
    <property type="match status" value="1"/>
</dbReference>
<name>A0A511ZB91_9BACL</name>
<dbReference type="SUPFAM" id="SSF103263">
    <property type="entry name" value="Chorismate synthase, AroC"/>
    <property type="match status" value="1"/>
</dbReference>
<comment type="caution">
    <text evidence="13">The sequence shown here is derived from an EMBL/GenBank/DDBJ whole genome shotgun (WGS) entry which is preliminary data.</text>
</comment>
<keyword evidence="6 11" id="KW-0288">FMN</keyword>
<evidence type="ECO:0000256" key="3">
    <source>
        <dbReference type="ARBA" id="ARBA00013036"/>
    </source>
</evidence>
<protein>
    <recommendedName>
        <fullName evidence="3 11">Chorismate synthase</fullName>
        <shortName evidence="11">CS</shortName>
        <ecNumber evidence="3 11">4.2.3.5</ecNumber>
    </recommendedName>
    <alternativeName>
        <fullName evidence="11">5-enolpyruvylshikimate-3-phosphate phospholyase</fullName>
    </alternativeName>
</protein>
<reference evidence="13 14" key="1">
    <citation type="submission" date="2019-07" db="EMBL/GenBank/DDBJ databases">
        <title>Whole genome shotgun sequence of Sporosarcina luteola NBRC 105378.</title>
        <authorList>
            <person name="Hosoyama A."/>
            <person name="Uohara A."/>
            <person name="Ohji S."/>
            <person name="Ichikawa N."/>
        </authorList>
    </citation>
    <scope>NUCLEOTIDE SEQUENCE [LARGE SCALE GENOMIC DNA]</scope>
    <source>
        <strain evidence="13 14">NBRC 105378</strain>
    </source>
</reference>